<accession>A0A0D8HH02</accession>
<evidence type="ECO:0000256" key="1">
    <source>
        <dbReference type="ARBA" id="ARBA00006432"/>
    </source>
</evidence>
<dbReference type="EMBL" id="JXYS01000088">
    <property type="protein sequence ID" value="KJF16331.1"/>
    <property type="molecule type" value="Genomic_DNA"/>
</dbReference>
<evidence type="ECO:0000259" key="5">
    <source>
        <dbReference type="Pfam" id="PF00501"/>
    </source>
</evidence>
<reference evidence="7 8" key="1">
    <citation type="submission" date="2015-01" db="EMBL/GenBank/DDBJ databases">
        <title>Draft genome of the acidophilic iron oxidizer Acidithrix ferrooxidans strain Py-F3.</title>
        <authorList>
            <person name="Poehlein A."/>
            <person name="Eisen S."/>
            <person name="Schloemann M."/>
            <person name="Johnson B.D."/>
            <person name="Daniel R."/>
            <person name="Muehling M."/>
        </authorList>
    </citation>
    <scope>NUCLEOTIDE SEQUENCE [LARGE SCALE GENOMIC DNA]</scope>
    <source>
        <strain evidence="7 8">Py-F3</strain>
    </source>
</reference>
<dbReference type="Proteomes" id="UP000032360">
    <property type="component" value="Unassembled WGS sequence"/>
</dbReference>
<dbReference type="InterPro" id="IPR051087">
    <property type="entry name" value="Mitochondrial_ACSM"/>
</dbReference>
<dbReference type="Pfam" id="PF00501">
    <property type="entry name" value="AMP-binding"/>
    <property type="match status" value="1"/>
</dbReference>
<evidence type="ECO:0000256" key="3">
    <source>
        <dbReference type="ARBA" id="ARBA00022741"/>
    </source>
</evidence>
<dbReference type="Gene3D" id="3.30.300.30">
    <property type="match status" value="1"/>
</dbReference>
<sequence>MEDVGKGLDDYLSDLLARYKSGPNNLARTILSHSKDGRGGLIYVDETSSREYSLDELGDSSARLAAYLFEHGVERGDRVGVLLPKCPELLITALAIWRLGAVYVPLFTAFGTDAISFRVEDSKSAFVVTNSANVAKLDDLSRSIAKVIVVGETQVDGDVSFAQALSEEPYLDFVDIDPMELIVLIYTSGTTGTPKGVPVPIWALAAFEAYMTLGIGIRSSDTYWNLADPGWAYGLYYGVIGPLSLGHSILFLNLPFDPKNIEGIWQRYNVTNFAGAPTAYRAMRAALSDKVIPTKLERMSSAGEPLNPEVIDWAAKSLGVEIRDHYGQTELGMMINNHFDERLRRSVKPGSMGQNTMGFRAVVLSSDFVELGFGIDGEVAIDTYASPLFWFPGYYNALEKTKERFSSDGRYYLSGDVASMDDEGNFFFAGRSDDVILTAGYRVGPFEVESTIMAHRAVAECAVIGVPDELRGEAISAYVVLREGEVPSDQLAEEIRQVVRDRLSKTSYPRFVNFVEALPKTPSGKIQRFLLRRDSKD</sequence>
<keyword evidence="8" id="KW-1185">Reference proteome</keyword>
<keyword evidence="3" id="KW-0547">Nucleotide-binding</keyword>
<dbReference type="InterPro" id="IPR045851">
    <property type="entry name" value="AMP-bd_C_sf"/>
</dbReference>
<dbReference type="SUPFAM" id="SSF56801">
    <property type="entry name" value="Acetyl-CoA synthetase-like"/>
    <property type="match status" value="1"/>
</dbReference>
<dbReference type="GO" id="GO:0015645">
    <property type="term" value="F:fatty acid ligase activity"/>
    <property type="evidence" value="ECO:0007669"/>
    <property type="project" value="TreeGrafter"/>
</dbReference>
<dbReference type="InterPro" id="IPR020845">
    <property type="entry name" value="AMP-binding_CS"/>
</dbReference>
<dbReference type="GO" id="GO:0006633">
    <property type="term" value="P:fatty acid biosynthetic process"/>
    <property type="evidence" value="ECO:0007669"/>
    <property type="project" value="TreeGrafter"/>
</dbReference>
<evidence type="ECO:0000256" key="4">
    <source>
        <dbReference type="ARBA" id="ARBA00022840"/>
    </source>
</evidence>
<dbReference type="PANTHER" id="PTHR43605:SF10">
    <property type="entry name" value="ACYL-COA SYNTHETASE MEDIUM CHAIN FAMILY MEMBER 3"/>
    <property type="match status" value="1"/>
</dbReference>
<feature type="domain" description="AMP-binding enzyme C-terminal" evidence="6">
    <location>
        <begin position="447"/>
        <end position="525"/>
    </location>
</feature>
<dbReference type="PANTHER" id="PTHR43605">
    <property type="entry name" value="ACYL-COENZYME A SYNTHETASE"/>
    <property type="match status" value="1"/>
</dbReference>
<dbReference type="PROSITE" id="PS00455">
    <property type="entry name" value="AMP_BINDING"/>
    <property type="match status" value="1"/>
</dbReference>
<dbReference type="EC" id="6.2.1.1" evidence="7"/>
<evidence type="ECO:0000313" key="8">
    <source>
        <dbReference type="Proteomes" id="UP000032360"/>
    </source>
</evidence>
<name>A0A0D8HH02_9ACTN</name>
<dbReference type="GO" id="GO:0005524">
    <property type="term" value="F:ATP binding"/>
    <property type="evidence" value="ECO:0007669"/>
    <property type="project" value="UniProtKB-KW"/>
</dbReference>
<dbReference type="InterPro" id="IPR042099">
    <property type="entry name" value="ANL_N_sf"/>
</dbReference>
<dbReference type="Pfam" id="PF13193">
    <property type="entry name" value="AMP-binding_C"/>
    <property type="match status" value="1"/>
</dbReference>
<dbReference type="InterPro" id="IPR025110">
    <property type="entry name" value="AMP-bd_C"/>
</dbReference>
<dbReference type="STRING" id="1280514.AXFE_28340"/>
<keyword evidence="4" id="KW-0067">ATP-binding</keyword>
<dbReference type="InterPro" id="IPR000873">
    <property type="entry name" value="AMP-dep_synth/lig_dom"/>
</dbReference>
<evidence type="ECO:0000259" key="6">
    <source>
        <dbReference type="Pfam" id="PF13193"/>
    </source>
</evidence>
<dbReference type="GO" id="GO:0004321">
    <property type="term" value="F:fatty-acyl-CoA synthase activity"/>
    <property type="evidence" value="ECO:0007669"/>
    <property type="project" value="TreeGrafter"/>
</dbReference>
<dbReference type="OrthoDB" id="9803968at2"/>
<dbReference type="GO" id="GO:0006637">
    <property type="term" value="P:acyl-CoA metabolic process"/>
    <property type="evidence" value="ECO:0007669"/>
    <property type="project" value="TreeGrafter"/>
</dbReference>
<evidence type="ECO:0000313" key="7">
    <source>
        <dbReference type="EMBL" id="KJF16331.1"/>
    </source>
</evidence>
<feature type="domain" description="AMP-dependent synthetase/ligase" evidence="5">
    <location>
        <begin position="45"/>
        <end position="394"/>
    </location>
</feature>
<organism evidence="7 8">
    <name type="scientific">Acidithrix ferrooxidans</name>
    <dbReference type="NCBI Taxonomy" id="1280514"/>
    <lineage>
        <taxon>Bacteria</taxon>
        <taxon>Bacillati</taxon>
        <taxon>Actinomycetota</taxon>
        <taxon>Acidimicrobiia</taxon>
        <taxon>Acidimicrobiales</taxon>
        <taxon>Acidimicrobiaceae</taxon>
        <taxon>Acidithrix</taxon>
    </lineage>
</organism>
<proteinExistence type="inferred from homology"/>
<evidence type="ECO:0000256" key="2">
    <source>
        <dbReference type="ARBA" id="ARBA00022598"/>
    </source>
</evidence>
<comment type="similarity">
    <text evidence="1">Belongs to the ATP-dependent AMP-binding enzyme family.</text>
</comment>
<keyword evidence="2 7" id="KW-0436">Ligase</keyword>
<dbReference type="GO" id="GO:0003987">
    <property type="term" value="F:acetate-CoA ligase activity"/>
    <property type="evidence" value="ECO:0007669"/>
    <property type="project" value="UniProtKB-EC"/>
</dbReference>
<dbReference type="PATRIC" id="fig|1280514.3.peg.3721"/>
<dbReference type="Gene3D" id="3.40.50.12780">
    <property type="entry name" value="N-terminal domain of ligase-like"/>
    <property type="match status" value="1"/>
</dbReference>
<protein>
    <submittedName>
        <fullName evidence="7">Acetyl-coenzyme A synthetase</fullName>
        <ecNumber evidence="7">6.2.1.1</ecNumber>
    </submittedName>
</protein>
<dbReference type="AlphaFoldDB" id="A0A0D8HH02"/>
<comment type="caution">
    <text evidence="7">The sequence shown here is derived from an EMBL/GenBank/DDBJ whole genome shotgun (WGS) entry which is preliminary data.</text>
</comment>
<gene>
    <name evidence="7" type="primary">acsA2</name>
    <name evidence="7" type="ORF">AXFE_28340</name>
</gene>